<reference evidence="1 2" key="1">
    <citation type="journal article" date="2021" name="ISME Commun">
        <title>Automated analysis of genomic sequences facilitates high-throughput and comprehensive description of bacteria.</title>
        <authorList>
            <person name="Hitch T.C.A."/>
        </authorList>
    </citation>
    <scope>NUCLEOTIDE SEQUENCE [LARGE SCALE GENOMIC DNA]</scope>
    <source>
        <strain evidence="1 2">Sanger_31</strain>
    </source>
</reference>
<dbReference type="Proteomes" id="UP001208131">
    <property type="component" value="Unassembled WGS sequence"/>
</dbReference>
<sequence length="131" mass="14017">MANIDLSQFIETVSTAFEGRQVRQAFVDALTAVQTAVNELDQTIIQHKTATQVVSSATPTVAVPLDIDGDPAQIIVTLRQDDTPTPYQNFCVHVAKFNGKYNAVICMGPSAGSSTVSVPAGTYRVDYIVIA</sequence>
<gene>
    <name evidence="1" type="ORF">OCV57_10920</name>
</gene>
<dbReference type="EMBL" id="JAOQJZ010000012">
    <property type="protein sequence ID" value="MCU6706430.1"/>
    <property type="molecule type" value="Genomic_DNA"/>
</dbReference>
<accession>A0AAE3II41</accession>
<protein>
    <submittedName>
        <fullName evidence="1">Uncharacterized protein</fullName>
    </submittedName>
</protein>
<comment type="caution">
    <text evidence="1">The sequence shown here is derived from an EMBL/GenBank/DDBJ whole genome shotgun (WGS) entry which is preliminary data.</text>
</comment>
<dbReference type="RefSeq" id="WP_267301572.1">
    <property type="nucleotide sequence ID" value="NZ_JAOQJZ010000012.1"/>
</dbReference>
<evidence type="ECO:0000313" key="1">
    <source>
        <dbReference type="EMBL" id="MCU6706430.1"/>
    </source>
</evidence>
<name>A0AAE3II41_9FIRM</name>
<dbReference type="AlphaFoldDB" id="A0AAE3II41"/>
<organism evidence="1 2">
    <name type="scientific">Hominimerdicola aceti</name>
    <dbReference type="NCBI Taxonomy" id="2981726"/>
    <lineage>
        <taxon>Bacteria</taxon>
        <taxon>Bacillati</taxon>
        <taxon>Bacillota</taxon>
        <taxon>Clostridia</taxon>
        <taxon>Eubacteriales</taxon>
        <taxon>Oscillospiraceae</taxon>
        <taxon>Hominimerdicola</taxon>
    </lineage>
</organism>
<keyword evidence="2" id="KW-1185">Reference proteome</keyword>
<proteinExistence type="predicted"/>
<evidence type="ECO:0000313" key="2">
    <source>
        <dbReference type="Proteomes" id="UP001208131"/>
    </source>
</evidence>